<keyword evidence="4" id="KW-0812">Transmembrane</keyword>
<keyword evidence="3" id="KW-0862">Zinc</keyword>
<protein>
    <recommendedName>
        <fullName evidence="5">RanBP2-type domain-containing protein</fullName>
    </recommendedName>
</protein>
<dbReference type="PROSITE" id="PS01358">
    <property type="entry name" value="ZF_RANBP2_1"/>
    <property type="match status" value="1"/>
</dbReference>
<reference evidence="6 7" key="2">
    <citation type="journal article" date="2013" name="Biotechnol. Biofuels">
        <title>Global transcriptome analysis of Clostridium thermocellum ATCC 27405 during growth on dilute acid pretreated Populus and switchgrass.</title>
        <authorList>
            <person name="Wilson C.M."/>
            <person name="Rodriguez M.Jr."/>
            <person name="Johnson C.M."/>
            <person name="Martin S.L."/>
            <person name="Chu T.M."/>
            <person name="Wolfinger R.D."/>
            <person name="Hauser L.J."/>
            <person name="Land M.L."/>
            <person name="Klingeman D.M."/>
            <person name="Syed M.H."/>
            <person name="Ragauskas A.J."/>
            <person name="Tschaplinski T.J."/>
            <person name="Mielenz J.R."/>
            <person name="Brown S.D."/>
        </authorList>
    </citation>
    <scope>NUCLEOTIDE SEQUENCE [LARGE SCALE GENOMIC DNA]</scope>
    <source>
        <strain evidence="7">ATCC 27405 / DSM 1237 / JCM 9322 / NBRC 103400 / NCIMB 10682 / NRRL B-4536 / VPI 7372</strain>
    </source>
</reference>
<dbReference type="STRING" id="203119.Cthe_3060"/>
<dbReference type="HOGENOM" id="CLU_2583651_0_0_9"/>
<organism evidence="6 7">
    <name type="scientific">Acetivibrio thermocellus (strain ATCC 27405 / DSM 1237 / JCM 9322 / NBRC 103400 / NCIMB 10682 / NRRL B-4536 / VPI 7372)</name>
    <name type="common">Clostridium thermocellum</name>
    <dbReference type="NCBI Taxonomy" id="203119"/>
    <lineage>
        <taxon>Bacteria</taxon>
        <taxon>Bacillati</taxon>
        <taxon>Bacillota</taxon>
        <taxon>Clostridia</taxon>
        <taxon>Eubacteriales</taxon>
        <taxon>Oscillospiraceae</taxon>
        <taxon>Acetivibrio</taxon>
    </lineage>
</organism>
<gene>
    <name evidence="6" type="ordered locus">Cthe_3060</name>
</gene>
<keyword evidence="4" id="KW-0472">Membrane</keyword>
<evidence type="ECO:0000313" key="6">
    <source>
        <dbReference type="EMBL" id="ABN54256.1"/>
    </source>
</evidence>
<dbReference type="EMBL" id="CP000568">
    <property type="protein sequence ID" value="ABN54256.1"/>
    <property type="molecule type" value="Genomic_DNA"/>
</dbReference>
<dbReference type="KEGG" id="cth:Cthe_3060"/>
<feature type="transmembrane region" description="Helical" evidence="4">
    <location>
        <begin position="20"/>
        <end position="41"/>
    </location>
</feature>
<feature type="domain" description="RanBP2-type" evidence="5">
    <location>
        <begin position="58"/>
        <end position="84"/>
    </location>
</feature>
<proteinExistence type="predicted"/>
<dbReference type="PROSITE" id="PS50199">
    <property type="entry name" value="ZF_RANBP2_2"/>
    <property type="match status" value="1"/>
</dbReference>
<keyword evidence="2" id="KW-0863">Zinc-finger</keyword>
<dbReference type="AlphaFoldDB" id="A3DJX7"/>
<keyword evidence="7" id="KW-1185">Reference proteome</keyword>
<reference evidence="7" key="1">
    <citation type="submission" date="2007-02" db="EMBL/GenBank/DDBJ databases">
        <title>Complete sequence of Clostridium thermocellum ATCC 27405.</title>
        <authorList>
            <consortium name="US DOE Joint Genome Institute"/>
            <person name="Copeland A."/>
            <person name="Lucas S."/>
            <person name="Lapidus A."/>
            <person name="Barry K."/>
            <person name="Detter J.C."/>
            <person name="Glavina del Rio T."/>
            <person name="Hammon N."/>
            <person name="Israni S."/>
            <person name="Dalin E."/>
            <person name="Tice H."/>
            <person name="Pitluck S."/>
            <person name="Chertkov O."/>
            <person name="Brettin T."/>
            <person name="Bruce D."/>
            <person name="Han C."/>
            <person name="Tapia R."/>
            <person name="Gilna P."/>
            <person name="Schmutz J."/>
            <person name="Larimer F."/>
            <person name="Land M."/>
            <person name="Hauser L."/>
            <person name="Kyrpides N."/>
            <person name="Mikhailova N."/>
            <person name="Wu J.H.D."/>
            <person name="Newcomb M."/>
            <person name="Richardson P."/>
        </authorList>
    </citation>
    <scope>NUCLEOTIDE SEQUENCE [LARGE SCALE GENOMIC DNA]</scope>
    <source>
        <strain evidence="7">ATCC 27405 / DSM 1237 / JCM 9322 / NBRC 103400 / NCIMB 10682 / NRRL B-4536 / VPI 7372</strain>
    </source>
</reference>
<evidence type="ECO:0000256" key="2">
    <source>
        <dbReference type="ARBA" id="ARBA00022771"/>
    </source>
</evidence>
<keyword evidence="4" id="KW-1133">Transmembrane helix</keyword>
<sequence length="84" mass="9890">MKKGMYVQEQIWLGEFIAKSFFIILRIFLLLIVIFLIIEFISKLKDKKARVNSDKFVPENPEVLWECPECSNNNPNTTFTCNQC</sequence>
<name>A3DJX7_ACET2</name>
<evidence type="ECO:0000256" key="3">
    <source>
        <dbReference type="ARBA" id="ARBA00022833"/>
    </source>
</evidence>
<dbReference type="InterPro" id="IPR001876">
    <property type="entry name" value="Znf_RanBP2"/>
</dbReference>
<evidence type="ECO:0000256" key="1">
    <source>
        <dbReference type="ARBA" id="ARBA00022723"/>
    </source>
</evidence>
<dbReference type="Proteomes" id="UP000002145">
    <property type="component" value="Chromosome"/>
</dbReference>
<accession>A3DJX7</accession>
<evidence type="ECO:0000259" key="5">
    <source>
        <dbReference type="PROSITE" id="PS50199"/>
    </source>
</evidence>
<evidence type="ECO:0000256" key="4">
    <source>
        <dbReference type="SAM" id="Phobius"/>
    </source>
</evidence>
<evidence type="ECO:0000313" key="7">
    <source>
        <dbReference type="Proteomes" id="UP000002145"/>
    </source>
</evidence>
<keyword evidence="1" id="KW-0479">Metal-binding</keyword>
<dbReference type="GO" id="GO:0008270">
    <property type="term" value="F:zinc ion binding"/>
    <property type="evidence" value="ECO:0007669"/>
    <property type="project" value="UniProtKB-KW"/>
</dbReference>